<keyword evidence="8" id="KW-1185">Reference proteome</keyword>
<dbReference type="InterPro" id="IPR013249">
    <property type="entry name" value="RNA_pol_sigma70_r4_t2"/>
</dbReference>
<dbReference type="InterPro" id="IPR039425">
    <property type="entry name" value="RNA_pol_sigma-70-like"/>
</dbReference>
<feature type="domain" description="RNA polymerase sigma factor 70 region 4 type 2" evidence="6">
    <location>
        <begin position="148"/>
        <end position="196"/>
    </location>
</feature>
<dbReference type="GO" id="GO:0016987">
    <property type="term" value="F:sigma factor activity"/>
    <property type="evidence" value="ECO:0007669"/>
    <property type="project" value="UniProtKB-KW"/>
</dbReference>
<dbReference type="InterPro" id="IPR014327">
    <property type="entry name" value="RNA_pol_sigma70_bacteroid"/>
</dbReference>
<evidence type="ECO:0000256" key="4">
    <source>
        <dbReference type="ARBA" id="ARBA00023163"/>
    </source>
</evidence>
<dbReference type="Pfam" id="PF08281">
    <property type="entry name" value="Sigma70_r4_2"/>
    <property type="match status" value="1"/>
</dbReference>
<keyword evidence="4" id="KW-0804">Transcription</keyword>
<evidence type="ECO:0000256" key="2">
    <source>
        <dbReference type="ARBA" id="ARBA00023015"/>
    </source>
</evidence>
<dbReference type="Gene3D" id="1.10.10.10">
    <property type="entry name" value="Winged helix-like DNA-binding domain superfamily/Winged helix DNA-binding domain"/>
    <property type="match status" value="1"/>
</dbReference>
<dbReference type="InterPro" id="IPR013325">
    <property type="entry name" value="RNA_pol_sigma_r2"/>
</dbReference>
<dbReference type="GO" id="GO:0003677">
    <property type="term" value="F:DNA binding"/>
    <property type="evidence" value="ECO:0007669"/>
    <property type="project" value="InterPro"/>
</dbReference>
<name>A0A1M7PYC8_9BACT</name>
<keyword evidence="3" id="KW-0731">Sigma factor</keyword>
<dbReference type="AlphaFoldDB" id="A0A1M7PYC8"/>
<dbReference type="NCBIfam" id="TIGR02985">
    <property type="entry name" value="Sig70_bacteroi1"/>
    <property type="match status" value="1"/>
</dbReference>
<evidence type="ECO:0000256" key="3">
    <source>
        <dbReference type="ARBA" id="ARBA00023082"/>
    </source>
</evidence>
<dbReference type="InterPro" id="IPR013324">
    <property type="entry name" value="RNA_pol_sigma_r3/r4-like"/>
</dbReference>
<dbReference type="PANTHER" id="PTHR43133:SF46">
    <property type="entry name" value="RNA POLYMERASE SIGMA-70 FACTOR ECF SUBFAMILY"/>
    <property type="match status" value="1"/>
</dbReference>
<evidence type="ECO:0000256" key="1">
    <source>
        <dbReference type="ARBA" id="ARBA00010641"/>
    </source>
</evidence>
<proteinExistence type="inferred from homology"/>
<dbReference type="Proteomes" id="UP000184513">
    <property type="component" value="Unassembled WGS sequence"/>
</dbReference>
<sequence>MEIANSLINLSRQLFYHLIEKSIKNHGNHTDENLLMLLKKGDRDAFNCIYGRYWEELFFCALKKLGDKQEAEDIIQDLFVSIWMKRADFEITSSLRSYLFTALKYKIINCFESKKVRRNHLASLKHAFDELDCATENNLHIAEVEKRVEMGINKLSPKVKLVYQLSRNEHMSLDEIAEKLEVSKQTVKNQISKALKVIKAHLIHNCFWLIFTPFV</sequence>
<evidence type="ECO:0000313" key="7">
    <source>
        <dbReference type="EMBL" id="SHN22802.1"/>
    </source>
</evidence>
<dbReference type="InterPro" id="IPR007627">
    <property type="entry name" value="RNA_pol_sigma70_r2"/>
</dbReference>
<keyword evidence="2" id="KW-0805">Transcription regulation</keyword>
<dbReference type="SUPFAM" id="SSF88659">
    <property type="entry name" value="Sigma3 and sigma4 domains of RNA polymerase sigma factors"/>
    <property type="match status" value="1"/>
</dbReference>
<evidence type="ECO:0000259" key="6">
    <source>
        <dbReference type="Pfam" id="PF08281"/>
    </source>
</evidence>
<dbReference type="SUPFAM" id="SSF88946">
    <property type="entry name" value="Sigma2 domain of RNA polymerase sigma factors"/>
    <property type="match status" value="1"/>
</dbReference>
<dbReference type="Pfam" id="PF04542">
    <property type="entry name" value="Sigma70_r2"/>
    <property type="match status" value="1"/>
</dbReference>
<dbReference type="GO" id="GO:0006352">
    <property type="term" value="P:DNA-templated transcription initiation"/>
    <property type="evidence" value="ECO:0007669"/>
    <property type="project" value="InterPro"/>
</dbReference>
<evidence type="ECO:0000259" key="5">
    <source>
        <dbReference type="Pfam" id="PF04542"/>
    </source>
</evidence>
<accession>A0A1M7PYC8</accession>
<comment type="similarity">
    <text evidence="1">Belongs to the sigma-70 factor family. ECF subfamily.</text>
</comment>
<gene>
    <name evidence="7" type="ORF">SAMN04488057_11215</name>
</gene>
<reference evidence="7 8" key="1">
    <citation type="submission" date="2016-11" db="EMBL/GenBank/DDBJ databases">
        <authorList>
            <person name="Jaros S."/>
            <person name="Januszkiewicz K."/>
            <person name="Wedrychowicz H."/>
        </authorList>
    </citation>
    <scope>NUCLEOTIDE SEQUENCE [LARGE SCALE GENOMIC DNA]</scope>
    <source>
        <strain evidence="7 8">CGMCC 1.6102</strain>
    </source>
</reference>
<evidence type="ECO:0000313" key="8">
    <source>
        <dbReference type="Proteomes" id="UP000184513"/>
    </source>
</evidence>
<dbReference type="STRING" id="388280.SAMN04488057_11215"/>
<dbReference type="InterPro" id="IPR036388">
    <property type="entry name" value="WH-like_DNA-bd_sf"/>
</dbReference>
<dbReference type="EMBL" id="FRCY01000012">
    <property type="protein sequence ID" value="SHN22802.1"/>
    <property type="molecule type" value="Genomic_DNA"/>
</dbReference>
<dbReference type="PANTHER" id="PTHR43133">
    <property type="entry name" value="RNA POLYMERASE ECF-TYPE SIGMA FACTO"/>
    <property type="match status" value="1"/>
</dbReference>
<dbReference type="NCBIfam" id="TIGR02937">
    <property type="entry name" value="sigma70-ECF"/>
    <property type="match status" value="1"/>
</dbReference>
<dbReference type="Gene3D" id="1.10.1740.10">
    <property type="match status" value="1"/>
</dbReference>
<protein>
    <submittedName>
        <fullName evidence="7">RNA polymerase sigma-70 factor, ECF subfamily</fullName>
    </submittedName>
</protein>
<feature type="domain" description="RNA polymerase sigma-70 region 2" evidence="5">
    <location>
        <begin position="52"/>
        <end position="113"/>
    </location>
</feature>
<organism evidence="7 8">
    <name type="scientific">Cyclobacterium lianum</name>
    <dbReference type="NCBI Taxonomy" id="388280"/>
    <lineage>
        <taxon>Bacteria</taxon>
        <taxon>Pseudomonadati</taxon>
        <taxon>Bacteroidota</taxon>
        <taxon>Cytophagia</taxon>
        <taxon>Cytophagales</taxon>
        <taxon>Cyclobacteriaceae</taxon>
        <taxon>Cyclobacterium</taxon>
    </lineage>
</organism>
<dbReference type="InterPro" id="IPR014284">
    <property type="entry name" value="RNA_pol_sigma-70_dom"/>
</dbReference>